<dbReference type="Proteomes" id="UP001317705">
    <property type="component" value="Chromosome"/>
</dbReference>
<gene>
    <name evidence="1" type="primary">draT_1</name>
    <name evidence="1" type="ORF">GURASL_05330</name>
</gene>
<accession>A0ABM8EGR7</accession>
<sequence length="265" mass="31082">MLPLRYGSFNHCNLPPWVIASYHFNSNPQPLEIQGVKQSNRFLFDKLLAAADWHERAGIFMDFMSVKFQLHHWEQQATLPARNSIKNNYLFFLRCWMIDSNSISGAVLKHWVESRMGISPTYHKARIHDINSEAYFNYTVDVMKGSACTSAIQAQLDLLFEYCQFELRRKYPGQETITLYRGTHDAEEHDIIENLENRQQIVRLNNLISFTLEAERAWEFGRTVWKTTVPLAKIFYYSDLLPGSILKGEDEYMIIGGEYRVERLR</sequence>
<dbReference type="Pfam" id="PF07357">
    <property type="entry name" value="DRAT"/>
    <property type="match status" value="1"/>
</dbReference>
<dbReference type="EMBL" id="AP027151">
    <property type="protein sequence ID" value="BDV41610.1"/>
    <property type="molecule type" value="Genomic_DNA"/>
</dbReference>
<evidence type="ECO:0000313" key="1">
    <source>
        <dbReference type="EMBL" id="BDV41610.1"/>
    </source>
</evidence>
<organism evidence="1 2">
    <name type="scientific">Geotalea uraniireducens</name>
    <dbReference type="NCBI Taxonomy" id="351604"/>
    <lineage>
        <taxon>Bacteria</taxon>
        <taxon>Pseudomonadati</taxon>
        <taxon>Thermodesulfobacteriota</taxon>
        <taxon>Desulfuromonadia</taxon>
        <taxon>Geobacterales</taxon>
        <taxon>Geobacteraceae</taxon>
        <taxon>Geotalea</taxon>
    </lineage>
</organism>
<keyword evidence="2" id="KW-1185">Reference proteome</keyword>
<dbReference type="InterPro" id="IPR009953">
    <property type="entry name" value="DRA_trans"/>
</dbReference>
<protein>
    <submittedName>
        <fullName evidence="1">N-acyl homoserine lactonase</fullName>
    </submittedName>
</protein>
<name>A0ABM8EGR7_9BACT</name>
<reference evidence="1 2" key="1">
    <citation type="submission" date="2022-12" db="EMBL/GenBank/DDBJ databases">
        <title>Polyphasic characterization of Geotalea uranireducens NIT-SL11 newly isolated from a complex of sewage sludge and microbially reduced graphene oxide.</title>
        <authorList>
            <person name="Xie L."/>
            <person name="Yoshida N."/>
            <person name="Meng L."/>
        </authorList>
    </citation>
    <scope>NUCLEOTIDE SEQUENCE [LARGE SCALE GENOMIC DNA]</scope>
    <source>
        <strain evidence="1 2">NIT-SL11</strain>
    </source>
</reference>
<proteinExistence type="predicted"/>
<evidence type="ECO:0000313" key="2">
    <source>
        <dbReference type="Proteomes" id="UP001317705"/>
    </source>
</evidence>